<evidence type="ECO:0000256" key="5">
    <source>
        <dbReference type="SAM" id="MobiDB-lite"/>
    </source>
</evidence>
<keyword evidence="3" id="KW-0833">Ubl conjugation pathway</keyword>
<dbReference type="InterPro" id="IPR011989">
    <property type="entry name" value="ARM-like"/>
</dbReference>
<dbReference type="eggNOG" id="KOG1824">
    <property type="taxonomic scope" value="Eukaryota"/>
</dbReference>
<dbReference type="InterPro" id="IPR016024">
    <property type="entry name" value="ARM-type_fold"/>
</dbReference>
<evidence type="ECO:0000256" key="4">
    <source>
        <dbReference type="PROSITE-ProRule" id="PRU00103"/>
    </source>
</evidence>
<dbReference type="InterPro" id="IPR013932">
    <property type="entry name" value="TATA-bd_TIP120"/>
</dbReference>
<dbReference type="PANTHER" id="PTHR12696">
    <property type="entry name" value="TIP120"/>
    <property type="match status" value="1"/>
</dbReference>
<dbReference type="FunCoup" id="A0A0D2X4F8">
    <property type="interactions" value="545"/>
</dbReference>
<keyword evidence="2" id="KW-0677">Repeat</keyword>
<comment type="similarity">
    <text evidence="1">Belongs to the CAND family.</text>
</comment>
<dbReference type="PhylomeDB" id="A0A0D2X4F8"/>
<dbReference type="AlphaFoldDB" id="A0A0D2X4F8"/>
<evidence type="ECO:0000256" key="2">
    <source>
        <dbReference type="ARBA" id="ARBA00022737"/>
    </source>
</evidence>
<dbReference type="GO" id="GO:0010265">
    <property type="term" value="P:SCF complex assembly"/>
    <property type="evidence" value="ECO:0007669"/>
    <property type="project" value="InterPro"/>
</dbReference>
<proteinExistence type="inferred from homology"/>
<name>A0A0D2X4F8_CAPO3</name>
<dbReference type="InterPro" id="IPR039852">
    <property type="entry name" value="CAND1/CAND2"/>
</dbReference>
<dbReference type="PROSITE" id="PS50077">
    <property type="entry name" value="HEAT_REPEAT"/>
    <property type="match status" value="1"/>
</dbReference>
<reference evidence="8" key="1">
    <citation type="submission" date="2011-02" db="EMBL/GenBank/DDBJ databases">
        <title>The Genome Sequence of Capsaspora owczarzaki ATCC 30864.</title>
        <authorList>
            <person name="Russ C."/>
            <person name="Cuomo C."/>
            <person name="Burger G."/>
            <person name="Gray M.W."/>
            <person name="Holland P.W.H."/>
            <person name="King N."/>
            <person name="Lang F.B.F."/>
            <person name="Roger A.J."/>
            <person name="Ruiz-Trillo I."/>
            <person name="Young S.K."/>
            <person name="Zeng Q."/>
            <person name="Gargeya S."/>
            <person name="Alvarado L."/>
            <person name="Berlin A."/>
            <person name="Chapman S.B."/>
            <person name="Chen Z."/>
            <person name="Freedman E."/>
            <person name="Gellesch M."/>
            <person name="Goldberg J."/>
            <person name="Griggs A."/>
            <person name="Gujja S."/>
            <person name="Heilman E."/>
            <person name="Heiman D."/>
            <person name="Howarth C."/>
            <person name="Mehta T."/>
            <person name="Neiman D."/>
            <person name="Pearson M."/>
            <person name="Roberts A."/>
            <person name="Saif S."/>
            <person name="Shea T."/>
            <person name="Shenoy N."/>
            <person name="Sisk P."/>
            <person name="Stolte C."/>
            <person name="Sykes S."/>
            <person name="White J."/>
            <person name="Yandava C."/>
            <person name="Haas B."/>
            <person name="Nusbaum C."/>
            <person name="Birren B."/>
        </authorList>
    </citation>
    <scope>NUCLEOTIDE SEQUENCE</scope>
    <source>
        <strain evidence="8">ATCC 30864</strain>
    </source>
</reference>
<protein>
    <submittedName>
        <fullName evidence="7">Cullin-associated and neddylation-dissociated 1</fullName>
    </submittedName>
</protein>
<dbReference type="Proteomes" id="UP000008743">
    <property type="component" value="Unassembled WGS sequence"/>
</dbReference>
<evidence type="ECO:0000313" key="7">
    <source>
        <dbReference type="EMBL" id="KJE95984.1"/>
    </source>
</evidence>
<feature type="region of interest" description="Disordered" evidence="5">
    <location>
        <begin position="307"/>
        <end position="338"/>
    </location>
</feature>
<feature type="repeat" description="HEAT" evidence="4">
    <location>
        <begin position="45"/>
        <end position="82"/>
    </location>
</feature>
<sequence>MASISSLLEKMTSNDNDFRFMACNDLMTELNKPEFKLDADTEGRIVTMLLKLVDDKNGEVQNLVVKCLAPLSRKIRDNRIEEICDRLCSNILSEKEQLRDISSIGLKNVVSEIAPGCQVGQTVSKNLVTRLLKAVSKDELGVQQPALEILADMLDRFGLQLAPLHSTIHEALVPLLSSPKVAVRKRAIVAIGFLVPVVPEAQFTGLMQNLTTRLDTPKPTADTKTVIQCLATISRHAGSRLDNRLGQIVPRIVSFCAVQDDELREYCFQALESFVFRCPKEISADLSKAVALCLKFIEYDPNYNYDDDEDSMDTRGDDDDEGGSDDGGDDDDDAFSDDEDMSWKVRRSAAKCLAAIVSTRPDLLDDFYATVTPALIARFKEREATVQIELFQVYLAVLRNTRIAVSASTSAGASFGGAAPMHTGDDSAADTPIAATFRREVPSLVRALQKQLKGKDIRARQGCMSILKEAASAILSAFSSTLPQLVPGIKLALTDKASTSNLKIETLQLLALIFSTHQPEYVQPVVSTLAPLLVTGIQDSFYKIVAESLAAATQLLRVLRASSASTSSSGASTSASDISALAASLFQVVFARLSSSVADQEVKERSITCIGHLIASFGDVLAQDTARALPVLAERLRNESTRLAAVRSFGRIAESSLTLPLNAVLSDVVREIAGFLRKNNRSLRVASLETLSAIVRVYAASVDASIYPSVLAELRPLISDADLHVAQLAVTVASAIVTAFPGSVAAVSEQGVLEAVLQLLRSSMLQGGALDATLVFFRTIVAGDSGLNYRTIIETLIRPIYMENVATVPTGAPSTPHQAFYSISKCVGGVCLARPAEHIAIVSQFAADVENPGTVDNIKLLALLCIGEIGKFLDLSSLPSLSALIITQFGASSEEVKTAASYALGCMSVGNLSQYLPFILAQIDAQPKRQYLLLHSLKEIISCISLNPESVTLITPFVSQIWSLLMAHSARVEEGTRNVVAECLGKLTVIDPATCFPELEARIADPSAFTRATVVAAVKHTIADTTHSIDSFLLAHVARFLQMIQDPDSTVRRVALVAFNSSAHNKPFLVRDLLGALLPALYTETRPRPELIRIVEMGPFKHTVDDGLDIRKAAYECMYTLLDTCLDRIDLYEFLGHVMGGLKDHTDIKTLCHLILMRLTVYSPTVVLQRLDELIEPLRATITTPVKVNAVKQEVEKNDEIVRSALRAVAAILRIPDAAATGKFGAFIAELNADAATRAKLDAVVKDDQKLGPLDAMDTSA</sequence>
<accession>A0A0D2X4F8</accession>
<dbReference type="STRING" id="595528.A0A0D2X4F8"/>
<feature type="domain" description="TATA-binding protein interacting (TIP20)" evidence="6">
    <location>
        <begin position="1069"/>
        <end position="1231"/>
    </location>
</feature>
<dbReference type="RefSeq" id="XP_004345111.2">
    <property type="nucleotide sequence ID" value="XM_004345061.2"/>
</dbReference>
<evidence type="ECO:0000259" key="6">
    <source>
        <dbReference type="Pfam" id="PF08623"/>
    </source>
</evidence>
<evidence type="ECO:0000313" key="8">
    <source>
        <dbReference type="Proteomes" id="UP000008743"/>
    </source>
</evidence>
<organism evidence="7 8">
    <name type="scientific">Capsaspora owczarzaki (strain ATCC 30864)</name>
    <dbReference type="NCBI Taxonomy" id="595528"/>
    <lineage>
        <taxon>Eukaryota</taxon>
        <taxon>Filasterea</taxon>
        <taxon>Capsaspora</taxon>
    </lineage>
</organism>
<dbReference type="InParanoid" id="A0A0D2X4F8"/>
<evidence type="ECO:0000256" key="3">
    <source>
        <dbReference type="ARBA" id="ARBA00022786"/>
    </source>
</evidence>
<evidence type="ECO:0000256" key="1">
    <source>
        <dbReference type="ARBA" id="ARBA00007657"/>
    </source>
</evidence>
<dbReference type="InterPro" id="IPR021133">
    <property type="entry name" value="HEAT_type_2"/>
</dbReference>
<dbReference type="Pfam" id="PF08623">
    <property type="entry name" value="TIP120"/>
    <property type="match status" value="1"/>
</dbReference>
<dbReference type="EMBL" id="KE346370">
    <property type="protein sequence ID" value="KJE95984.1"/>
    <property type="molecule type" value="Genomic_DNA"/>
</dbReference>
<dbReference type="Pfam" id="PF25782">
    <property type="entry name" value="TPR_CAND1"/>
    <property type="match status" value="1"/>
</dbReference>
<keyword evidence="8" id="KW-1185">Reference proteome</keyword>
<dbReference type="SUPFAM" id="SSF48371">
    <property type="entry name" value="ARM repeat"/>
    <property type="match status" value="1"/>
</dbReference>
<gene>
    <name evidence="7" type="ORF">CAOG_006362</name>
</gene>
<dbReference type="OrthoDB" id="6260732at2759"/>
<dbReference type="Gene3D" id="1.25.10.10">
    <property type="entry name" value="Leucine-rich Repeat Variant"/>
    <property type="match status" value="1"/>
</dbReference>